<keyword evidence="2" id="KW-1185">Reference proteome</keyword>
<protein>
    <recommendedName>
        <fullName evidence="3">Flagellar protein FliT</fullName>
    </recommendedName>
</protein>
<dbReference type="RefSeq" id="WP_141197809.1">
    <property type="nucleotide sequence ID" value="NZ_CP041186.1"/>
</dbReference>
<sequence length="106" mass="12272">MTTPPSDIRPLIEKAIRLHELGIRMLKAGAYDQLEEFQEIRADLLGEFQRAAKQTPPEQWPAELAQNLGEVEATFTAQLRVHVDKMRGSVVRQRAERVHLDKYRHE</sequence>
<organism evidence="1 2">
    <name type="scientific">Persicimonas caeni</name>
    <dbReference type="NCBI Taxonomy" id="2292766"/>
    <lineage>
        <taxon>Bacteria</taxon>
        <taxon>Deltaproteobacteria</taxon>
        <taxon>Bradymonadales</taxon>
        <taxon>Bradymonadaceae</taxon>
        <taxon>Persicimonas</taxon>
    </lineage>
</organism>
<dbReference type="AlphaFoldDB" id="A0A4Y6PSL4"/>
<proteinExistence type="predicted"/>
<dbReference type="EMBL" id="CP041186">
    <property type="protein sequence ID" value="QDG51324.1"/>
    <property type="molecule type" value="Genomic_DNA"/>
</dbReference>
<name>A0A4Y6PSL4_PERCE</name>
<dbReference type="Proteomes" id="UP000315995">
    <property type="component" value="Chromosome"/>
</dbReference>
<evidence type="ECO:0000313" key="2">
    <source>
        <dbReference type="Proteomes" id="UP000315995"/>
    </source>
</evidence>
<reference evidence="1 2" key="1">
    <citation type="submission" date="2019-06" db="EMBL/GenBank/DDBJ databases">
        <title>Persicimonas caeni gen. nov., sp. nov., a predatory bacterium isolated from solar saltern.</title>
        <authorList>
            <person name="Wang S."/>
        </authorList>
    </citation>
    <scope>NUCLEOTIDE SEQUENCE [LARGE SCALE GENOMIC DNA]</scope>
    <source>
        <strain evidence="1 2">YN101</strain>
    </source>
</reference>
<accession>A0A5B8Y3L1</accession>
<accession>A0A4Y6PSL4</accession>
<evidence type="ECO:0000313" key="1">
    <source>
        <dbReference type="EMBL" id="QDG51324.1"/>
    </source>
</evidence>
<gene>
    <name evidence="1" type="ORF">FIV42_11405</name>
</gene>
<evidence type="ECO:0008006" key="3">
    <source>
        <dbReference type="Google" id="ProtNLM"/>
    </source>
</evidence>